<evidence type="ECO:0000313" key="11">
    <source>
        <dbReference type="Proteomes" id="UP000886818"/>
    </source>
</evidence>
<organism evidence="10 11">
    <name type="scientific">Crassaminicella indica</name>
    <dbReference type="NCBI Taxonomy" id="2855394"/>
    <lineage>
        <taxon>Bacteria</taxon>
        <taxon>Bacillati</taxon>
        <taxon>Bacillota</taxon>
        <taxon>Clostridia</taxon>
        <taxon>Eubacteriales</taxon>
        <taxon>Clostridiaceae</taxon>
        <taxon>Crassaminicella</taxon>
    </lineage>
</organism>
<accession>A0ABX8RAM0</accession>
<dbReference type="PANTHER" id="PTHR33695:SF1">
    <property type="entry name" value="LIPOPROTEIN SIGNAL PEPTIDASE"/>
    <property type="match status" value="1"/>
</dbReference>
<feature type="active site" evidence="9">
    <location>
        <position position="110"/>
    </location>
</feature>
<keyword evidence="11" id="KW-1185">Reference proteome</keyword>
<feature type="transmembrane region" description="Helical" evidence="9">
    <location>
        <begin position="120"/>
        <end position="140"/>
    </location>
</feature>
<evidence type="ECO:0000256" key="3">
    <source>
        <dbReference type="ARBA" id="ARBA00022670"/>
    </source>
</evidence>
<protein>
    <recommendedName>
        <fullName evidence="9">Lipoprotein signal peptidase</fullName>
        <ecNumber evidence="9">3.4.23.36</ecNumber>
    </recommendedName>
    <alternativeName>
        <fullName evidence="9">Prolipoprotein signal peptidase</fullName>
    </alternativeName>
    <alternativeName>
        <fullName evidence="9">Signal peptidase II</fullName>
        <shortName evidence="9">SPase II</shortName>
    </alternativeName>
</protein>
<evidence type="ECO:0000256" key="4">
    <source>
        <dbReference type="ARBA" id="ARBA00022692"/>
    </source>
</evidence>
<comment type="function">
    <text evidence="9">This protein specifically catalyzes the removal of signal peptides from prolipoproteins.</text>
</comment>
<proteinExistence type="inferred from homology"/>
<evidence type="ECO:0000256" key="5">
    <source>
        <dbReference type="ARBA" id="ARBA00022750"/>
    </source>
</evidence>
<dbReference type="InterPro" id="IPR001872">
    <property type="entry name" value="Peptidase_A8"/>
</dbReference>
<comment type="similarity">
    <text evidence="1 9">Belongs to the peptidase A8 family.</text>
</comment>
<evidence type="ECO:0000256" key="8">
    <source>
        <dbReference type="ARBA" id="ARBA00023136"/>
    </source>
</evidence>
<keyword evidence="5 9" id="KW-0064">Aspartyl protease</keyword>
<dbReference type="NCBIfam" id="TIGR00077">
    <property type="entry name" value="lspA"/>
    <property type="match status" value="1"/>
</dbReference>
<dbReference type="Proteomes" id="UP000886818">
    <property type="component" value="Chromosome"/>
</dbReference>
<comment type="subcellular location">
    <subcellularLocation>
        <location evidence="9">Cell membrane</location>
        <topology evidence="9">Multi-pass membrane protein</topology>
    </subcellularLocation>
</comment>
<dbReference type="PROSITE" id="PS00855">
    <property type="entry name" value="SPASE_II"/>
    <property type="match status" value="1"/>
</dbReference>
<evidence type="ECO:0000256" key="6">
    <source>
        <dbReference type="ARBA" id="ARBA00022801"/>
    </source>
</evidence>
<feature type="transmembrane region" description="Helical" evidence="9">
    <location>
        <begin position="57"/>
        <end position="74"/>
    </location>
</feature>
<keyword evidence="7 9" id="KW-1133">Transmembrane helix</keyword>
<keyword evidence="3 9" id="KW-0645">Protease</keyword>
<keyword evidence="4 9" id="KW-0812">Transmembrane</keyword>
<evidence type="ECO:0000256" key="7">
    <source>
        <dbReference type="ARBA" id="ARBA00022989"/>
    </source>
</evidence>
<dbReference type="EMBL" id="CP078093">
    <property type="protein sequence ID" value="QXM05851.1"/>
    <property type="molecule type" value="Genomic_DNA"/>
</dbReference>
<comment type="caution">
    <text evidence="9">Lacks conserved residue(s) required for the propagation of feature annotation.</text>
</comment>
<evidence type="ECO:0000256" key="2">
    <source>
        <dbReference type="ARBA" id="ARBA00022475"/>
    </source>
</evidence>
<comment type="pathway">
    <text evidence="9">Protein modification; lipoprotein biosynthesis (signal peptide cleavage).</text>
</comment>
<dbReference type="HAMAP" id="MF_00161">
    <property type="entry name" value="LspA"/>
    <property type="match status" value="1"/>
</dbReference>
<keyword evidence="6 9" id="KW-0378">Hydrolase</keyword>
<keyword evidence="2 9" id="KW-1003">Cell membrane</keyword>
<dbReference type="RefSeq" id="WP_218282549.1">
    <property type="nucleotide sequence ID" value="NZ_CP078093.1"/>
</dbReference>
<dbReference type="GO" id="GO:0004190">
    <property type="term" value="F:aspartic-type endopeptidase activity"/>
    <property type="evidence" value="ECO:0007669"/>
    <property type="project" value="UniProtKB-EC"/>
</dbReference>
<keyword evidence="8 9" id="KW-0472">Membrane</keyword>
<comment type="catalytic activity">
    <reaction evidence="9">
        <text>Release of signal peptides from bacterial membrane prolipoproteins. Hydrolyzes -Xaa-Yaa-Zaa-|-(S,diacylglyceryl)Cys-, in which Xaa is hydrophobic (preferably Leu), and Yaa (Ala or Ser) and Zaa (Gly or Ala) have small, neutral side chains.</text>
        <dbReference type="EC" id="3.4.23.36"/>
    </reaction>
</comment>
<name>A0ABX8RAM0_9CLOT</name>
<feature type="transmembrane region" description="Helical" evidence="9">
    <location>
        <begin position="83"/>
        <end position="100"/>
    </location>
</feature>
<gene>
    <name evidence="9 10" type="primary">lspA</name>
    <name evidence="10" type="ORF">KVH43_10875</name>
</gene>
<reference evidence="10" key="1">
    <citation type="submission" date="2021-07" db="EMBL/GenBank/DDBJ databases">
        <title>Complete genome sequence of Crassaminicella sp. 143-21, isolated from a deep-sea hydrothermal vent.</title>
        <authorList>
            <person name="Li X."/>
        </authorList>
    </citation>
    <scope>NUCLEOTIDE SEQUENCE</scope>
    <source>
        <strain evidence="10">143-21</strain>
    </source>
</reference>
<sequence>MNYLLVLLIVILDQASKVMVQSKFLVNESVPIIKNIFHLTYVQNVGAAFGILKNQKMFFILMTIFVIGGIVLFLHKHKNWHKLVPYSLSLIVGGAIGNLIDRVRLGYVVDFFDFRIWPVFNIADISIVVGAVLLSYYLIFLDKVHN</sequence>
<feature type="active site" evidence="9">
    <location>
        <position position="124"/>
    </location>
</feature>
<evidence type="ECO:0000313" key="10">
    <source>
        <dbReference type="EMBL" id="QXM05851.1"/>
    </source>
</evidence>
<dbReference type="Pfam" id="PF01252">
    <property type="entry name" value="Peptidase_A8"/>
    <property type="match status" value="1"/>
</dbReference>
<dbReference type="EC" id="3.4.23.36" evidence="9"/>
<dbReference type="PANTHER" id="PTHR33695">
    <property type="entry name" value="LIPOPROTEIN SIGNAL PEPTIDASE"/>
    <property type="match status" value="1"/>
</dbReference>
<evidence type="ECO:0000256" key="9">
    <source>
        <dbReference type="HAMAP-Rule" id="MF_00161"/>
    </source>
</evidence>
<evidence type="ECO:0000256" key="1">
    <source>
        <dbReference type="ARBA" id="ARBA00006139"/>
    </source>
</evidence>